<gene>
    <name evidence="3" type="ORF">MM415B02291_0004</name>
</gene>
<dbReference type="PRINTS" id="PR00127">
    <property type="entry name" value="CLPPROTEASEP"/>
</dbReference>
<dbReference type="PANTHER" id="PTHR10381">
    <property type="entry name" value="ATP-DEPENDENT CLP PROTEASE PROTEOLYTIC SUBUNIT"/>
    <property type="match status" value="1"/>
</dbReference>
<keyword evidence="3" id="KW-0378">Hydrolase</keyword>
<dbReference type="GO" id="GO:0004252">
    <property type="term" value="F:serine-type endopeptidase activity"/>
    <property type="evidence" value="ECO:0007669"/>
    <property type="project" value="InterPro"/>
</dbReference>
<name>A0A6M3KSJ9_9ZZZZ</name>
<keyword evidence="2" id="KW-0175">Coiled coil</keyword>
<dbReference type="InterPro" id="IPR029045">
    <property type="entry name" value="ClpP/crotonase-like_dom_sf"/>
</dbReference>
<protein>
    <submittedName>
        <fullName evidence="3">Putative protease</fullName>
    </submittedName>
</protein>
<dbReference type="AlphaFoldDB" id="A0A6M3KSJ9"/>
<dbReference type="InterPro" id="IPR001907">
    <property type="entry name" value="ClpP"/>
</dbReference>
<feature type="coiled-coil region" evidence="2">
    <location>
        <begin position="26"/>
        <end position="62"/>
    </location>
</feature>
<reference evidence="3" key="1">
    <citation type="submission" date="2020-03" db="EMBL/GenBank/DDBJ databases">
        <title>The deep terrestrial virosphere.</title>
        <authorList>
            <person name="Holmfeldt K."/>
            <person name="Nilsson E."/>
            <person name="Simone D."/>
            <person name="Lopez-Fernandez M."/>
            <person name="Wu X."/>
            <person name="de Brujin I."/>
            <person name="Lundin D."/>
            <person name="Andersson A."/>
            <person name="Bertilsson S."/>
            <person name="Dopson M."/>
        </authorList>
    </citation>
    <scope>NUCLEOTIDE SEQUENCE</scope>
    <source>
        <strain evidence="3">MM415B02291</strain>
    </source>
</reference>
<dbReference type="Gene3D" id="3.90.226.10">
    <property type="entry name" value="2-enoyl-CoA Hydratase, Chain A, domain 1"/>
    <property type="match status" value="1"/>
</dbReference>
<evidence type="ECO:0000256" key="1">
    <source>
        <dbReference type="ARBA" id="ARBA00007039"/>
    </source>
</evidence>
<keyword evidence="3" id="KW-0645">Protease</keyword>
<sequence>MAEQKTERELTPEEVAANVKKLDAEALRAESMAKKFSAEAKKAEAEAEAQAAETRLVVAKAEGNLYGESIAYQKAEEARARELAKDRYHRTYTFSTEVNTSAVKECIEELSYWVRTAKESQEITFIITSPGGSVTDGMILYDFLCQIQNEGHKVTTYATGHAASMGGVLLQAGHPRAMGPQAYLLIHEVAFRTFGKIGEIKDMVKLGDMMLARIADIFVTRAKETGRPKTITKAQLARKWERKDWWLDSDMAYNLGIVDEVW</sequence>
<dbReference type="InterPro" id="IPR023562">
    <property type="entry name" value="ClpP/TepA"/>
</dbReference>
<dbReference type="EMBL" id="MT142550">
    <property type="protein sequence ID" value="QJA85036.1"/>
    <property type="molecule type" value="Genomic_DNA"/>
</dbReference>
<dbReference type="Pfam" id="PF00574">
    <property type="entry name" value="CLP_protease"/>
    <property type="match status" value="1"/>
</dbReference>
<dbReference type="GO" id="GO:0006515">
    <property type="term" value="P:protein quality control for misfolded or incompletely synthesized proteins"/>
    <property type="evidence" value="ECO:0007669"/>
    <property type="project" value="TreeGrafter"/>
</dbReference>
<comment type="similarity">
    <text evidence="1">Belongs to the peptidase S14 family.</text>
</comment>
<dbReference type="GO" id="GO:0051117">
    <property type="term" value="F:ATPase binding"/>
    <property type="evidence" value="ECO:0007669"/>
    <property type="project" value="TreeGrafter"/>
</dbReference>
<accession>A0A6M3KSJ9</accession>
<evidence type="ECO:0000256" key="2">
    <source>
        <dbReference type="SAM" id="Coils"/>
    </source>
</evidence>
<proteinExistence type="inferred from homology"/>
<dbReference type="GO" id="GO:0009368">
    <property type="term" value="C:endopeptidase Clp complex"/>
    <property type="evidence" value="ECO:0007669"/>
    <property type="project" value="TreeGrafter"/>
</dbReference>
<dbReference type="GO" id="GO:0004176">
    <property type="term" value="F:ATP-dependent peptidase activity"/>
    <property type="evidence" value="ECO:0007669"/>
    <property type="project" value="InterPro"/>
</dbReference>
<organism evidence="3">
    <name type="scientific">viral metagenome</name>
    <dbReference type="NCBI Taxonomy" id="1070528"/>
    <lineage>
        <taxon>unclassified sequences</taxon>
        <taxon>metagenomes</taxon>
        <taxon>organismal metagenomes</taxon>
    </lineage>
</organism>
<evidence type="ECO:0000313" key="3">
    <source>
        <dbReference type="EMBL" id="QJA85036.1"/>
    </source>
</evidence>
<dbReference type="PANTHER" id="PTHR10381:SF11">
    <property type="entry name" value="ATP-DEPENDENT CLP PROTEASE PROTEOLYTIC SUBUNIT, MITOCHONDRIAL"/>
    <property type="match status" value="1"/>
</dbReference>
<dbReference type="SUPFAM" id="SSF52096">
    <property type="entry name" value="ClpP/crotonase"/>
    <property type="match status" value="1"/>
</dbReference>